<evidence type="ECO:0000313" key="2">
    <source>
        <dbReference type="Proteomes" id="UP001303473"/>
    </source>
</evidence>
<evidence type="ECO:0000313" key="1">
    <source>
        <dbReference type="EMBL" id="KAK3936551.1"/>
    </source>
</evidence>
<dbReference type="EMBL" id="MU853880">
    <property type="protein sequence ID" value="KAK3936551.1"/>
    <property type="molecule type" value="Genomic_DNA"/>
</dbReference>
<sequence length="353" mass="40538">MSGPSIDNDAMFHDLPPLPAGWDWKRYKSLQPDEWDTVPDAEKSLIRAYEEARNAEWRDICGADEAARYRRFQIAMRSLRPAGHVPSTTAEEKSPLDIAPAAEDLTLYERAVVERFGIPIEQVGTPLFEIAEVMYRSKLEYWGFMVFRTCGYGSAAGQARWDEFWRRWVKMVNDRLGRLVMDGIYSTGLQEDDEGFETRFQEMYNAAMAGGILPRFRLQVNDYEAMSGWGPQEVRGIFREMLKEMEEQEEDGDDSQPKRVPVGVDWDLCLMVDEGAMSSLLDEREGRRPYIIGVLSDINDKEIGDDIEAEHFKIALESVVDLWRQVQVQHPNDLIQGSEGKIYISPNVFEDDD</sequence>
<reference evidence="2" key="1">
    <citation type="journal article" date="2023" name="Mol. Phylogenet. Evol.">
        <title>Genome-scale phylogeny and comparative genomics of the fungal order Sordariales.</title>
        <authorList>
            <person name="Hensen N."/>
            <person name="Bonometti L."/>
            <person name="Westerberg I."/>
            <person name="Brannstrom I.O."/>
            <person name="Guillou S."/>
            <person name="Cros-Aarteil S."/>
            <person name="Calhoun S."/>
            <person name="Haridas S."/>
            <person name="Kuo A."/>
            <person name="Mondo S."/>
            <person name="Pangilinan J."/>
            <person name="Riley R."/>
            <person name="LaButti K."/>
            <person name="Andreopoulos B."/>
            <person name="Lipzen A."/>
            <person name="Chen C."/>
            <person name="Yan M."/>
            <person name="Daum C."/>
            <person name="Ng V."/>
            <person name="Clum A."/>
            <person name="Steindorff A."/>
            <person name="Ohm R.A."/>
            <person name="Martin F."/>
            <person name="Silar P."/>
            <person name="Natvig D.O."/>
            <person name="Lalanne C."/>
            <person name="Gautier V."/>
            <person name="Ament-Velasquez S.L."/>
            <person name="Kruys A."/>
            <person name="Hutchinson M.I."/>
            <person name="Powell A.J."/>
            <person name="Barry K."/>
            <person name="Miller A.N."/>
            <person name="Grigoriev I.V."/>
            <person name="Debuchy R."/>
            <person name="Gladieux P."/>
            <person name="Hiltunen Thoren M."/>
            <person name="Johannesson H."/>
        </authorList>
    </citation>
    <scope>NUCLEOTIDE SEQUENCE [LARGE SCALE GENOMIC DNA]</scope>
    <source>
        <strain evidence="2">CBS 340.73</strain>
    </source>
</reference>
<organism evidence="1 2">
    <name type="scientific">Diplogelasinospora grovesii</name>
    <dbReference type="NCBI Taxonomy" id="303347"/>
    <lineage>
        <taxon>Eukaryota</taxon>
        <taxon>Fungi</taxon>
        <taxon>Dikarya</taxon>
        <taxon>Ascomycota</taxon>
        <taxon>Pezizomycotina</taxon>
        <taxon>Sordariomycetes</taxon>
        <taxon>Sordariomycetidae</taxon>
        <taxon>Sordariales</taxon>
        <taxon>Diplogelasinosporaceae</taxon>
        <taxon>Diplogelasinospora</taxon>
    </lineage>
</organism>
<proteinExistence type="predicted"/>
<gene>
    <name evidence="1" type="ORF">QBC46DRAFT_394850</name>
</gene>
<name>A0AAN6N0W8_9PEZI</name>
<dbReference type="AlphaFoldDB" id="A0AAN6N0W8"/>
<accession>A0AAN6N0W8</accession>
<keyword evidence="2" id="KW-1185">Reference proteome</keyword>
<protein>
    <submittedName>
        <fullName evidence="1">Uncharacterized protein</fullName>
    </submittedName>
</protein>
<comment type="caution">
    <text evidence="1">The sequence shown here is derived from an EMBL/GenBank/DDBJ whole genome shotgun (WGS) entry which is preliminary data.</text>
</comment>
<dbReference type="Proteomes" id="UP001303473">
    <property type="component" value="Unassembled WGS sequence"/>
</dbReference>